<feature type="binding site" description="distal binding residue" evidence="5">
    <location>
        <position position="106"/>
    </location>
    <ligand>
        <name>heme</name>
        <dbReference type="ChEBI" id="CHEBI:30413"/>
    </ligand>
    <ligandPart>
        <name>Fe</name>
        <dbReference type="ChEBI" id="CHEBI:18248"/>
    </ligandPart>
</feature>
<dbReference type="InterPro" id="IPR001486">
    <property type="entry name" value="Hemoglobin_trunc"/>
</dbReference>
<dbReference type="Proteomes" id="UP000251993">
    <property type="component" value="Chromosome"/>
</dbReference>
<keyword evidence="2 5" id="KW-0349">Heme</keyword>
<keyword evidence="4 5" id="KW-0408">Iron</keyword>
<dbReference type="InterPro" id="IPR012292">
    <property type="entry name" value="Globin/Proto"/>
</dbReference>
<dbReference type="SUPFAM" id="SSF46458">
    <property type="entry name" value="Globin-like"/>
    <property type="match status" value="1"/>
</dbReference>
<evidence type="ECO:0000256" key="5">
    <source>
        <dbReference type="PIRSR" id="PIRSR601486-1"/>
    </source>
</evidence>
<evidence type="ECO:0000256" key="4">
    <source>
        <dbReference type="ARBA" id="ARBA00023004"/>
    </source>
</evidence>
<dbReference type="InterPro" id="IPR009050">
    <property type="entry name" value="Globin-like_sf"/>
</dbReference>
<dbReference type="KEGG" id="run:DR864_03520"/>
<evidence type="ECO:0000313" key="7">
    <source>
        <dbReference type="Proteomes" id="UP000251993"/>
    </source>
</evidence>
<dbReference type="GO" id="GO:0046872">
    <property type="term" value="F:metal ion binding"/>
    <property type="evidence" value="ECO:0007669"/>
    <property type="project" value="UniProtKB-KW"/>
</dbReference>
<accession>A0A344TDZ7</accession>
<evidence type="ECO:0000256" key="1">
    <source>
        <dbReference type="ARBA" id="ARBA00022448"/>
    </source>
</evidence>
<keyword evidence="1" id="KW-0813">Transport</keyword>
<dbReference type="PROSITE" id="PS51257">
    <property type="entry name" value="PROKAR_LIPOPROTEIN"/>
    <property type="match status" value="1"/>
</dbReference>
<keyword evidence="7" id="KW-1185">Reference proteome</keyword>
<keyword evidence="3 5" id="KW-0479">Metal-binding</keyword>
<evidence type="ECO:0000256" key="3">
    <source>
        <dbReference type="ARBA" id="ARBA00022723"/>
    </source>
</evidence>
<dbReference type="GO" id="GO:0019825">
    <property type="term" value="F:oxygen binding"/>
    <property type="evidence" value="ECO:0007669"/>
    <property type="project" value="InterPro"/>
</dbReference>
<dbReference type="Gene3D" id="1.10.490.10">
    <property type="entry name" value="Globins"/>
    <property type="match status" value="1"/>
</dbReference>
<evidence type="ECO:0000256" key="2">
    <source>
        <dbReference type="ARBA" id="ARBA00022617"/>
    </source>
</evidence>
<dbReference type="GO" id="GO:0020037">
    <property type="term" value="F:heme binding"/>
    <property type="evidence" value="ECO:0007669"/>
    <property type="project" value="InterPro"/>
</dbReference>
<dbReference type="RefSeq" id="WP_114065655.1">
    <property type="nucleotide sequence ID" value="NZ_CP030850.1"/>
</dbReference>
<gene>
    <name evidence="6" type="ORF">DR864_03520</name>
</gene>
<dbReference type="Pfam" id="PF01152">
    <property type="entry name" value="Bac_globin"/>
    <property type="match status" value="1"/>
</dbReference>
<protein>
    <submittedName>
        <fullName evidence="6">Group 1 truncated hemoglobin</fullName>
    </submittedName>
</protein>
<organism evidence="6 7">
    <name type="scientific">Runella rosea</name>
    <dbReference type="NCBI Taxonomy" id="2259595"/>
    <lineage>
        <taxon>Bacteria</taxon>
        <taxon>Pseudomonadati</taxon>
        <taxon>Bacteroidota</taxon>
        <taxon>Cytophagia</taxon>
        <taxon>Cytophagales</taxon>
        <taxon>Spirosomataceae</taxon>
        <taxon>Runella</taxon>
    </lineage>
</organism>
<dbReference type="CDD" id="cd00454">
    <property type="entry name" value="TrHb1_N"/>
    <property type="match status" value="1"/>
</dbReference>
<name>A0A344TDZ7_9BACT</name>
<evidence type="ECO:0000313" key="6">
    <source>
        <dbReference type="EMBL" id="AXE16868.1"/>
    </source>
</evidence>
<sequence>MKKRILVLSFALISVLSGCKKEEETPAPSLYDRLGGVTAISAVVDQFIANVAADPNMVRTFKPLLDDVAKGNTARVTALRNNLIDQIGQASGGPQMYKGKDMVTAHAGMNITETEFNSLVNDLVLALDKFKVPATEKGELLGVLGGLKGQIVGK</sequence>
<proteinExistence type="predicted"/>
<reference evidence="6 7" key="1">
    <citation type="submission" date="2018-07" db="EMBL/GenBank/DDBJ databases">
        <title>Genome sequencing of Runella.</title>
        <authorList>
            <person name="Baek M.-G."/>
            <person name="Yi H."/>
        </authorList>
    </citation>
    <scope>NUCLEOTIDE SEQUENCE [LARGE SCALE GENOMIC DNA]</scope>
    <source>
        <strain evidence="6 7">HYN0085</strain>
    </source>
</reference>
<dbReference type="OrthoDB" id="9795814at2"/>
<dbReference type="AlphaFoldDB" id="A0A344TDZ7"/>
<dbReference type="EMBL" id="CP030850">
    <property type="protein sequence ID" value="AXE16868.1"/>
    <property type="molecule type" value="Genomic_DNA"/>
</dbReference>